<feature type="region of interest" description="Disordered" evidence="1">
    <location>
        <begin position="127"/>
        <end position="172"/>
    </location>
</feature>
<comment type="caution">
    <text evidence="2">The sequence shown here is derived from an EMBL/GenBank/DDBJ whole genome shotgun (WGS) entry which is preliminary data.</text>
</comment>
<name>A0AAE1K0Q3_9FABA</name>
<evidence type="ECO:0000313" key="2">
    <source>
        <dbReference type="EMBL" id="KAK4277499.1"/>
    </source>
</evidence>
<dbReference type="PANTHER" id="PTHR33312">
    <property type="entry name" value="MEMBRANE-ASSOCIATED KINASE REGULATOR 4-RELATED"/>
    <property type="match status" value="1"/>
</dbReference>
<evidence type="ECO:0000256" key="1">
    <source>
        <dbReference type="SAM" id="MobiDB-lite"/>
    </source>
</evidence>
<dbReference type="AlphaFoldDB" id="A0AAE1K0Q3"/>
<evidence type="ECO:0008006" key="4">
    <source>
        <dbReference type="Google" id="ProtNLM"/>
    </source>
</evidence>
<feature type="region of interest" description="Disordered" evidence="1">
    <location>
        <begin position="1"/>
        <end position="48"/>
    </location>
</feature>
<dbReference type="InterPro" id="IPR039620">
    <property type="entry name" value="BKI1/MAKR1/3/4"/>
</dbReference>
<dbReference type="PANTHER" id="PTHR33312:SF19">
    <property type="entry name" value="BRI1 KINASE INHIBITOR 1"/>
    <property type="match status" value="1"/>
</dbReference>
<sequence length="314" mass="34705">MMERHHQHQKFEEKDVENKTSEGSKLVREESGIKQAQASSSSASSSPAHDFSFTISLHNTCSSSATTPDKSKPPLSSSSFALDLSPADDIFFHGHLLPLHLLSHLPVSPRSSTTSMDSFTLPVREYGSTTSSHKSNFTVDDGINKNNSSSNSSQESRRNKSGSRKGGSKSKSFSIFGFTRESKEFQVTEKEEEDDKEKHKRKVRFDMVRIVKKYLRMVQPLVSFRGRKEKIRQSYSYSGNLMSTINKGEVVKGRGGEYSAPASMRTSPTNSGLLLPTPTFPPASDSTMEELQAAIQAAIAHCKNSIAKDDKLKC</sequence>
<feature type="compositionally biased region" description="Basic and acidic residues" evidence="1">
    <location>
        <begin position="1"/>
        <end position="32"/>
    </location>
</feature>
<gene>
    <name evidence="2" type="ORF">QN277_015490</name>
</gene>
<reference evidence="2" key="1">
    <citation type="submission" date="2023-10" db="EMBL/GenBank/DDBJ databases">
        <title>Chromosome-level genome of the transformable northern wattle, Acacia crassicarpa.</title>
        <authorList>
            <person name="Massaro I."/>
            <person name="Sinha N.R."/>
            <person name="Poethig S."/>
            <person name="Leichty A.R."/>
        </authorList>
    </citation>
    <scope>NUCLEOTIDE SEQUENCE</scope>
    <source>
        <strain evidence="2">Acra3RX</strain>
        <tissue evidence="2">Leaf</tissue>
    </source>
</reference>
<protein>
    <recommendedName>
        <fullName evidence="4">BRI1 kinase inhibitor 1</fullName>
    </recommendedName>
</protein>
<feature type="compositionally biased region" description="Basic residues" evidence="1">
    <location>
        <begin position="159"/>
        <end position="168"/>
    </location>
</feature>
<organism evidence="2 3">
    <name type="scientific">Acacia crassicarpa</name>
    <name type="common">northern wattle</name>
    <dbReference type="NCBI Taxonomy" id="499986"/>
    <lineage>
        <taxon>Eukaryota</taxon>
        <taxon>Viridiplantae</taxon>
        <taxon>Streptophyta</taxon>
        <taxon>Embryophyta</taxon>
        <taxon>Tracheophyta</taxon>
        <taxon>Spermatophyta</taxon>
        <taxon>Magnoliopsida</taxon>
        <taxon>eudicotyledons</taxon>
        <taxon>Gunneridae</taxon>
        <taxon>Pentapetalae</taxon>
        <taxon>rosids</taxon>
        <taxon>fabids</taxon>
        <taxon>Fabales</taxon>
        <taxon>Fabaceae</taxon>
        <taxon>Caesalpinioideae</taxon>
        <taxon>mimosoid clade</taxon>
        <taxon>Acacieae</taxon>
        <taxon>Acacia</taxon>
    </lineage>
</organism>
<keyword evidence="3" id="KW-1185">Reference proteome</keyword>
<dbReference type="GO" id="GO:0005886">
    <property type="term" value="C:plasma membrane"/>
    <property type="evidence" value="ECO:0007669"/>
    <property type="project" value="InterPro"/>
</dbReference>
<evidence type="ECO:0000313" key="3">
    <source>
        <dbReference type="Proteomes" id="UP001293593"/>
    </source>
</evidence>
<dbReference type="GO" id="GO:0019210">
    <property type="term" value="F:kinase inhibitor activity"/>
    <property type="evidence" value="ECO:0007669"/>
    <property type="project" value="InterPro"/>
</dbReference>
<feature type="compositionally biased region" description="Polar residues" evidence="1">
    <location>
        <begin position="127"/>
        <end position="138"/>
    </location>
</feature>
<feature type="compositionally biased region" description="Low complexity" evidence="1">
    <location>
        <begin position="144"/>
        <end position="154"/>
    </location>
</feature>
<feature type="compositionally biased region" description="Low complexity" evidence="1">
    <location>
        <begin position="35"/>
        <end position="46"/>
    </location>
</feature>
<proteinExistence type="predicted"/>
<accession>A0AAE1K0Q3</accession>
<dbReference type="Proteomes" id="UP001293593">
    <property type="component" value="Unassembled WGS sequence"/>
</dbReference>
<dbReference type="EMBL" id="JAWXYG010000003">
    <property type="protein sequence ID" value="KAK4277499.1"/>
    <property type="molecule type" value="Genomic_DNA"/>
</dbReference>